<evidence type="ECO:0000259" key="1">
    <source>
        <dbReference type="Pfam" id="PF20722"/>
    </source>
</evidence>
<accession>A0A0C9Z7R9</accession>
<keyword evidence="3" id="KW-1185">Reference proteome</keyword>
<dbReference type="Pfam" id="PF20722">
    <property type="entry name" value="DUF6830"/>
    <property type="match status" value="1"/>
</dbReference>
<reference evidence="3" key="2">
    <citation type="submission" date="2015-01" db="EMBL/GenBank/DDBJ databases">
        <title>Evolutionary Origins and Diversification of the Mycorrhizal Mutualists.</title>
        <authorList>
            <consortium name="DOE Joint Genome Institute"/>
            <consortium name="Mycorrhizal Genomics Consortium"/>
            <person name="Kohler A."/>
            <person name="Kuo A."/>
            <person name="Nagy L.G."/>
            <person name="Floudas D."/>
            <person name="Copeland A."/>
            <person name="Barry K.W."/>
            <person name="Cichocki N."/>
            <person name="Veneault-Fourrey C."/>
            <person name="LaButti K."/>
            <person name="Lindquist E.A."/>
            <person name="Lipzen A."/>
            <person name="Lundell T."/>
            <person name="Morin E."/>
            <person name="Murat C."/>
            <person name="Riley R."/>
            <person name="Ohm R."/>
            <person name="Sun H."/>
            <person name="Tunlid A."/>
            <person name="Henrissat B."/>
            <person name="Grigoriev I.V."/>
            <person name="Hibbett D.S."/>
            <person name="Martin F."/>
        </authorList>
    </citation>
    <scope>NUCLEOTIDE SEQUENCE [LARGE SCALE GENOMIC DNA]</scope>
    <source>
        <strain evidence="3">441</strain>
    </source>
</reference>
<sequence>QTLLASPPSATLPSGQYDFTVISQTDESNWPLNSLRGHTIVQLHLIFHLHCSETFLAYIQCFNVSLPPSSSNTTNTAAGMHILKHATQSDGAQVGKVIPLHYIHSPAHVIPHFGKEANLCLTCHTCYELLNNFWLNKYWNKEFFYVLSLS</sequence>
<organism evidence="2 3">
    <name type="scientific">Pisolithus microcarpus 441</name>
    <dbReference type="NCBI Taxonomy" id="765257"/>
    <lineage>
        <taxon>Eukaryota</taxon>
        <taxon>Fungi</taxon>
        <taxon>Dikarya</taxon>
        <taxon>Basidiomycota</taxon>
        <taxon>Agaricomycotina</taxon>
        <taxon>Agaricomycetes</taxon>
        <taxon>Agaricomycetidae</taxon>
        <taxon>Boletales</taxon>
        <taxon>Sclerodermatineae</taxon>
        <taxon>Pisolithaceae</taxon>
        <taxon>Pisolithus</taxon>
    </lineage>
</organism>
<dbReference type="Proteomes" id="UP000054018">
    <property type="component" value="Unassembled WGS sequence"/>
</dbReference>
<reference evidence="2 3" key="1">
    <citation type="submission" date="2014-04" db="EMBL/GenBank/DDBJ databases">
        <authorList>
            <consortium name="DOE Joint Genome Institute"/>
            <person name="Kuo A."/>
            <person name="Kohler A."/>
            <person name="Costa M.D."/>
            <person name="Nagy L.G."/>
            <person name="Floudas D."/>
            <person name="Copeland A."/>
            <person name="Barry K.W."/>
            <person name="Cichocki N."/>
            <person name="Veneault-Fourrey C."/>
            <person name="LaButti K."/>
            <person name="Lindquist E.A."/>
            <person name="Lipzen A."/>
            <person name="Lundell T."/>
            <person name="Morin E."/>
            <person name="Murat C."/>
            <person name="Sun H."/>
            <person name="Tunlid A."/>
            <person name="Henrissat B."/>
            <person name="Grigoriev I.V."/>
            <person name="Hibbett D.S."/>
            <person name="Martin F."/>
            <person name="Nordberg H.P."/>
            <person name="Cantor M.N."/>
            <person name="Hua S.X."/>
        </authorList>
    </citation>
    <scope>NUCLEOTIDE SEQUENCE [LARGE SCALE GENOMIC DNA]</scope>
    <source>
        <strain evidence="2 3">441</strain>
    </source>
</reference>
<feature type="non-terminal residue" evidence="2">
    <location>
        <position position="1"/>
    </location>
</feature>
<evidence type="ECO:0000313" key="3">
    <source>
        <dbReference type="Proteomes" id="UP000054018"/>
    </source>
</evidence>
<dbReference type="HOGENOM" id="CLU_006344_9_0_1"/>
<feature type="domain" description="DUF6830" evidence="1">
    <location>
        <begin position="1"/>
        <end position="42"/>
    </location>
</feature>
<dbReference type="InterPro" id="IPR049233">
    <property type="entry name" value="DUF6830"/>
</dbReference>
<dbReference type="EMBL" id="KN833708">
    <property type="protein sequence ID" value="KIK25401.1"/>
    <property type="molecule type" value="Genomic_DNA"/>
</dbReference>
<gene>
    <name evidence="2" type="ORF">PISMIDRAFT_96855</name>
</gene>
<proteinExistence type="predicted"/>
<evidence type="ECO:0000313" key="2">
    <source>
        <dbReference type="EMBL" id="KIK25401.1"/>
    </source>
</evidence>
<name>A0A0C9Z7R9_9AGAM</name>
<dbReference type="AlphaFoldDB" id="A0A0C9Z7R9"/>
<dbReference type="OrthoDB" id="3232986at2759"/>
<protein>
    <recommendedName>
        <fullName evidence="1">DUF6830 domain-containing protein</fullName>
    </recommendedName>
</protein>